<feature type="chain" id="PRO_5012702821" evidence="1">
    <location>
        <begin position="24"/>
        <end position="439"/>
    </location>
</feature>
<dbReference type="Pfam" id="PF13899">
    <property type="entry name" value="Thioredoxin_7"/>
    <property type="match status" value="1"/>
</dbReference>
<gene>
    <name evidence="3" type="ORF">SAMN04488068_0236</name>
</gene>
<feature type="domain" description="Thioredoxin" evidence="2">
    <location>
        <begin position="17"/>
        <end position="136"/>
    </location>
</feature>
<keyword evidence="1" id="KW-0732">Signal</keyword>
<dbReference type="EMBL" id="FQWZ01000001">
    <property type="protein sequence ID" value="SHG44858.1"/>
    <property type="molecule type" value="Genomic_DNA"/>
</dbReference>
<reference evidence="3 4" key="1">
    <citation type="submission" date="2016-11" db="EMBL/GenBank/DDBJ databases">
        <authorList>
            <person name="Jaros S."/>
            <person name="Januszkiewicz K."/>
            <person name="Wedrychowicz H."/>
        </authorList>
    </citation>
    <scope>NUCLEOTIDE SEQUENCE [LARGE SCALE GENOMIC DNA]</scope>
    <source>
        <strain evidence="3 4">CGMCC 1.7049</strain>
    </source>
</reference>
<accession>A0A1M5JWE1</accession>
<feature type="signal peptide" evidence="1">
    <location>
        <begin position="1"/>
        <end position="23"/>
    </location>
</feature>
<name>A0A1M5JWE1_9GAMM</name>
<evidence type="ECO:0000313" key="4">
    <source>
        <dbReference type="Proteomes" id="UP000199758"/>
    </source>
</evidence>
<dbReference type="Proteomes" id="UP000199758">
    <property type="component" value="Unassembled WGS sequence"/>
</dbReference>
<organism evidence="3 4">
    <name type="scientific">Hydrocarboniphaga daqingensis</name>
    <dbReference type="NCBI Taxonomy" id="490188"/>
    <lineage>
        <taxon>Bacteria</taxon>
        <taxon>Pseudomonadati</taxon>
        <taxon>Pseudomonadota</taxon>
        <taxon>Gammaproteobacteria</taxon>
        <taxon>Nevskiales</taxon>
        <taxon>Nevskiaceae</taxon>
        <taxon>Hydrocarboniphaga</taxon>
    </lineage>
</organism>
<dbReference type="STRING" id="490188.SAMN04488068_0236"/>
<dbReference type="Gene3D" id="3.40.30.10">
    <property type="entry name" value="Glutaredoxin"/>
    <property type="match status" value="1"/>
</dbReference>
<evidence type="ECO:0000256" key="1">
    <source>
        <dbReference type="SAM" id="SignalP"/>
    </source>
</evidence>
<sequence>MRRLLRGLMLPLSGLLLSVSAQAADKPDTPTLDAALKTAVERKAPVLIDFQAPWCYSCYYMARHVLVGPKWHDIEQRTVVVELDADSPEGAYWKTLWGVKALPSYVILKPDGAELGRILAEQRPDEFYAQVNQILKRSTTLDDLKAAAAGSGATALKAVREALAVYRARYDDGGLAWYATLPTEARKRYDADPAVALLIQRLKLLKASKANDVAACQSIAPVVFAGDLSCERPYEIDRWAVCTDGLPEDQRKAVFQSQVAPMKQLADQRVFGSRNAICADQRSVVLALADVYEGTGQFAERDALLRKAVAQVAARAEGKLADDRNAADNWRVFLEVLKDNAALDALYPKLIAAYPDDYVYPFRYGRNLLERGDAARALLYLEQASAKAYGQNRLKVAEQRVKALKLLKRDADARVVVAEALKANGPWFPEDAARLKAAL</sequence>
<dbReference type="OrthoDB" id="195735at2"/>
<dbReference type="InterPro" id="IPR036249">
    <property type="entry name" value="Thioredoxin-like_sf"/>
</dbReference>
<keyword evidence="4" id="KW-1185">Reference proteome</keyword>
<dbReference type="AlphaFoldDB" id="A0A1M5JWE1"/>
<dbReference type="RefSeq" id="WP_072892869.1">
    <property type="nucleotide sequence ID" value="NZ_FQWZ01000001.1"/>
</dbReference>
<dbReference type="SUPFAM" id="SSF52833">
    <property type="entry name" value="Thioredoxin-like"/>
    <property type="match status" value="1"/>
</dbReference>
<evidence type="ECO:0000259" key="2">
    <source>
        <dbReference type="PROSITE" id="PS51352"/>
    </source>
</evidence>
<proteinExistence type="predicted"/>
<evidence type="ECO:0000313" key="3">
    <source>
        <dbReference type="EMBL" id="SHG44858.1"/>
    </source>
</evidence>
<protein>
    <submittedName>
        <fullName evidence="3">Thioredoxin-like</fullName>
    </submittedName>
</protein>
<dbReference type="PROSITE" id="PS51352">
    <property type="entry name" value="THIOREDOXIN_2"/>
    <property type="match status" value="1"/>
</dbReference>
<dbReference type="InterPro" id="IPR013766">
    <property type="entry name" value="Thioredoxin_domain"/>
</dbReference>
<dbReference type="CDD" id="cd02947">
    <property type="entry name" value="TRX_family"/>
    <property type="match status" value="1"/>
</dbReference>